<evidence type="ECO:0000256" key="2">
    <source>
        <dbReference type="ARBA" id="ARBA00022748"/>
    </source>
</evidence>
<protein>
    <submittedName>
        <fullName evidence="7">Peroxiredoxin</fullName>
    </submittedName>
</protein>
<evidence type="ECO:0000256" key="3">
    <source>
        <dbReference type="ARBA" id="ARBA00023157"/>
    </source>
</evidence>
<dbReference type="Gene3D" id="3.40.30.10">
    <property type="entry name" value="Glutaredoxin"/>
    <property type="match status" value="1"/>
</dbReference>
<dbReference type="Pfam" id="PF00578">
    <property type="entry name" value="AhpC-TSA"/>
    <property type="match status" value="1"/>
</dbReference>
<dbReference type="PROSITE" id="PS00194">
    <property type="entry name" value="THIOREDOXIN_1"/>
    <property type="match status" value="1"/>
</dbReference>
<dbReference type="InterPro" id="IPR000866">
    <property type="entry name" value="AhpC/TSA"/>
</dbReference>
<dbReference type="EMBL" id="FQUQ01000001">
    <property type="protein sequence ID" value="SHE45959.1"/>
    <property type="molecule type" value="Genomic_DNA"/>
</dbReference>
<dbReference type="Proteomes" id="UP000184287">
    <property type="component" value="Unassembled WGS sequence"/>
</dbReference>
<dbReference type="GO" id="GO:0017004">
    <property type="term" value="P:cytochrome complex assembly"/>
    <property type="evidence" value="ECO:0007669"/>
    <property type="project" value="UniProtKB-KW"/>
</dbReference>
<dbReference type="SUPFAM" id="SSF52833">
    <property type="entry name" value="Thioredoxin-like"/>
    <property type="match status" value="1"/>
</dbReference>
<dbReference type="Pfam" id="PF14289">
    <property type="entry name" value="DUF4369"/>
    <property type="match status" value="1"/>
</dbReference>
<dbReference type="AlphaFoldDB" id="A0A1M4TN80"/>
<feature type="signal peptide" evidence="5">
    <location>
        <begin position="1"/>
        <end position="27"/>
    </location>
</feature>
<dbReference type="InterPro" id="IPR050553">
    <property type="entry name" value="Thioredoxin_ResA/DsbE_sf"/>
</dbReference>
<dbReference type="STRING" id="288992.SAMN04488522_101257"/>
<dbReference type="RefSeq" id="WP_073226384.1">
    <property type="nucleotide sequence ID" value="NZ_FQUQ01000001.1"/>
</dbReference>
<dbReference type="InterPro" id="IPR025380">
    <property type="entry name" value="DUF4369"/>
</dbReference>
<feature type="domain" description="Thioredoxin" evidence="6">
    <location>
        <begin position="242"/>
        <end position="380"/>
    </location>
</feature>
<evidence type="ECO:0000256" key="5">
    <source>
        <dbReference type="SAM" id="SignalP"/>
    </source>
</evidence>
<evidence type="ECO:0000256" key="4">
    <source>
        <dbReference type="ARBA" id="ARBA00023284"/>
    </source>
</evidence>
<proteinExistence type="predicted"/>
<evidence type="ECO:0000259" key="6">
    <source>
        <dbReference type="PROSITE" id="PS51352"/>
    </source>
</evidence>
<dbReference type="PANTHER" id="PTHR42852:SF6">
    <property type="entry name" value="THIOL:DISULFIDE INTERCHANGE PROTEIN DSBE"/>
    <property type="match status" value="1"/>
</dbReference>
<keyword evidence="5" id="KW-0732">Signal</keyword>
<evidence type="ECO:0000256" key="1">
    <source>
        <dbReference type="ARBA" id="ARBA00004196"/>
    </source>
</evidence>
<gene>
    <name evidence="7" type="ORF">SAMN04488522_101257</name>
</gene>
<dbReference type="PANTHER" id="PTHR42852">
    <property type="entry name" value="THIOL:DISULFIDE INTERCHANGE PROTEIN DSBE"/>
    <property type="match status" value="1"/>
</dbReference>
<dbReference type="PROSITE" id="PS51352">
    <property type="entry name" value="THIOREDOXIN_2"/>
    <property type="match status" value="1"/>
</dbReference>
<dbReference type="InterPro" id="IPR017937">
    <property type="entry name" value="Thioredoxin_CS"/>
</dbReference>
<keyword evidence="8" id="KW-1185">Reference proteome</keyword>
<dbReference type="InterPro" id="IPR013766">
    <property type="entry name" value="Thioredoxin_domain"/>
</dbReference>
<dbReference type="CDD" id="cd02966">
    <property type="entry name" value="TlpA_like_family"/>
    <property type="match status" value="1"/>
</dbReference>
<comment type="subcellular location">
    <subcellularLocation>
        <location evidence="1">Cell envelope</location>
    </subcellularLocation>
</comment>
<name>A0A1M4TN80_9SPHI</name>
<keyword evidence="2" id="KW-0201">Cytochrome c-type biogenesis</keyword>
<evidence type="ECO:0000313" key="8">
    <source>
        <dbReference type="Proteomes" id="UP000184287"/>
    </source>
</evidence>
<accession>A0A1M4TN80</accession>
<dbReference type="GO" id="GO:0016491">
    <property type="term" value="F:oxidoreductase activity"/>
    <property type="evidence" value="ECO:0007669"/>
    <property type="project" value="InterPro"/>
</dbReference>
<dbReference type="InterPro" id="IPR036249">
    <property type="entry name" value="Thioredoxin-like_sf"/>
</dbReference>
<sequence>MKTNIKKTLTILPLVTAIICSGAQSFAQNGKYLLKGNIAKATGKIYLEHELNGNPVKLDSTNVTNGEFVFKGTVKSPGFYSLSNKGLKYPIQFILENSAITVTKTADSLAMAQIKGSAAQDVYMGFYTGPWKEITATAGGIYGKLDKAEKAAKAAGTKVDSLTRAGIDKEFADLDTKNQLAVKDYISKHPSSAGAAAVIYDRFIGYPNFPVARELFAGLTKEAQQSSIGMMITKSLAIDAKTAKGKLAPAIRMTDKDGKIVQLSDFKGKYVLIDFWASWCGPCRKENPNVVAAYKKYHDKGFEILGISLDSKKDAWLKAIEADGLSWTHVSELKGWQNTAATEYGVKAVPASFLIDPNGKVVGKDLRGEELNKTLAQLFK</sequence>
<keyword evidence="3" id="KW-1015">Disulfide bond</keyword>
<evidence type="ECO:0000313" key="7">
    <source>
        <dbReference type="EMBL" id="SHE45959.1"/>
    </source>
</evidence>
<keyword evidence="4" id="KW-0676">Redox-active center</keyword>
<reference evidence="8" key="1">
    <citation type="submission" date="2016-11" db="EMBL/GenBank/DDBJ databases">
        <authorList>
            <person name="Varghese N."/>
            <person name="Submissions S."/>
        </authorList>
    </citation>
    <scope>NUCLEOTIDE SEQUENCE [LARGE SCALE GENOMIC DNA]</scope>
    <source>
        <strain evidence="8">DSM 16990</strain>
    </source>
</reference>
<dbReference type="GO" id="GO:0016209">
    <property type="term" value="F:antioxidant activity"/>
    <property type="evidence" value="ECO:0007669"/>
    <property type="project" value="InterPro"/>
</dbReference>
<feature type="chain" id="PRO_5012115420" evidence="5">
    <location>
        <begin position="28"/>
        <end position="380"/>
    </location>
</feature>
<organism evidence="7 8">
    <name type="scientific">Pedobacter caeni</name>
    <dbReference type="NCBI Taxonomy" id="288992"/>
    <lineage>
        <taxon>Bacteria</taxon>
        <taxon>Pseudomonadati</taxon>
        <taxon>Bacteroidota</taxon>
        <taxon>Sphingobacteriia</taxon>
        <taxon>Sphingobacteriales</taxon>
        <taxon>Sphingobacteriaceae</taxon>
        <taxon>Pedobacter</taxon>
    </lineage>
</organism>
<dbReference type="OrthoDB" id="750178at2"/>
<dbReference type="GO" id="GO:0030313">
    <property type="term" value="C:cell envelope"/>
    <property type="evidence" value="ECO:0007669"/>
    <property type="project" value="UniProtKB-SubCell"/>
</dbReference>